<evidence type="ECO:0000313" key="6">
    <source>
        <dbReference type="Proteomes" id="UP000266915"/>
    </source>
</evidence>
<comment type="cofactor">
    <cofactor evidence="2">
        <name>Mg(2+)</name>
        <dbReference type="ChEBI" id="CHEBI:18420"/>
    </cofactor>
</comment>
<dbReference type="SUPFAM" id="SSF51717">
    <property type="entry name" value="Dihydropteroate synthetase-like"/>
    <property type="match status" value="1"/>
</dbReference>
<dbReference type="NCBIfam" id="TIGR01496">
    <property type="entry name" value="DHPS"/>
    <property type="match status" value="1"/>
</dbReference>
<evidence type="ECO:0000313" key="5">
    <source>
        <dbReference type="EMBL" id="ROR81245.1"/>
    </source>
</evidence>
<keyword evidence="2" id="KW-0808">Transferase</keyword>
<evidence type="ECO:0000256" key="1">
    <source>
        <dbReference type="ARBA" id="ARBA00009503"/>
    </source>
</evidence>
<dbReference type="GO" id="GO:0046872">
    <property type="term" value="F:metal ion binding"/>
    <property type="evidence" value="ECO:0007669"/>
    <property type="project" value="UniProtKB-KW"/>
</dbReference>
<dbReference type="InterPro" id="IPR045031">
    <property type="entry name" value="DHP_synth-like"/>
</dbReference>
<dbReference type="PROSITE" id="PS50972">
    <property type="entry name" value="PTERIN_BINDING"/>
    <property type="match status" value="1"/>
</dbReference>
<feature type="region of interest" description="Disordered" evidence="3">
    <location>
        <begin position="1"/>
        <end position="23"/>
    </location>
</feature>
<dbReference type="GO" id="GO:0005829">
    <property type="term" value="C:cytosol"/>
    <property type="evidence" value="ECO:0007669"/>
    <property type="project" value="TreeGrafter"/>
</dbReference>
<name>A0A3N2C166_9MICO</name>
<dbReference type="Proteomes" id="UP000266915">
    <property type="component" value="Unassembled WGS sequence"/>
</dbReference>
<keyword evidence="2" id="KW-0289">Folate biosynthesis</keyword>
<dbReference type="EC" id="2.5.1.15" evidence="2"/>
<dbReference type="PANTHER" id="PTHR20941">
    <property type="entry name" value="FOLATE SYNTHESIS PROTEINS"/>
    <property type="match status" value="1"/>
</dbReference>
<gene>
    <name evidence="5" type="ORF">EDD42_1300</name>
</gene>
<comment type="similarity">
    <text evidence="1 2">Belongs to the DHPS family.</text>
</comment>
<organism evidence="5 6">
    <name type="scientific">Plantibacter flavus</name>
    <dbReference type="NCBI Taxonomy" id="150123"/>
    <lineage>
        <taxon>Bacteria</taxon>
        <taxon>Bacillati</taxon>
        <taxon>Actinomycetota</taxon>
        <taxon>Actinomycetes</taxon>
        <taxon>Micrococcales</taxon>
        <taxon>Microbacteriaceae</taxon>
        <taxon>Plantibacter</taxon>
    </lineage>
</organism>
<keyword evidence="2" id="KW-0460">Magnesium</keyword>
<evidence type="ECO:0000256" key="3">
    <source>
        <dbReference type="SAM" id="MobiDB-lite"/>
    </source>
</evidence>
<feature type="domain" description="Pterin-binding" evidence="4">
    <location>
        <begin position="41"/>
        <end position="292"/>
    </location>
</feature>
<dbReference type="GO" id="GO:0004156">
    <property type="term" value="F:dihydropteroate synthase activity"/>
    <property type="evidence" value="ECO:0007669"/>
    <property type="project" value="UniProtKB-EC"/>
</dbReference>
<dbReference type="CDD" id="cd00739">
    <property type="entry name" value="DHPS"/>
    <property type="match status" value="1"/>
</dbReference>
<dbReference type="InterPro" id="IPR000489">
    <property type="entry name" value="Pterin-binding_dom"/>
</dbReference>
<feature type="compositionally biased region" description="Basic and acidic residues" evidence="3">
    <location>
        <begin position="1"/>
        <end position="14"/>
    </location>
</feature>
<keyword evidence="2" id="KW-0479">Metal-binding</keyword>
<reference evidence="5 6" key="1">
    <citation type="submission" date="2018-11" db="EMBL/GenBank/DDBJ databases">
        <title>Sequencing the genomes of 1000 actinobacteria strains.</title>
        <authorList>
            <person name="Klenk H.-P."/>
        </authorList>
    </citation>
    <scope>NUCLEOTIDE SEQUENCE [LARGE SCALE GENOMIC DNA]</scope>
    <source>
        <strain evidence="5 6">DSM 14012</strain>
    </source>
</reference>
<evidence type="ECO:0000259" key="4">
    <source>
        <dbReference type="PROSITE" id="PS50972"/>
    </source>
</evidence>
<dbReference type="GO" id="GO:0046656">
    <property type="term" value="P:folic acid biosynthetic process"/>
    <property type="evidence" value="ECO:0007669"/>
    <property type="project" value="UniProtKB-KW"/>
</dbReference>
<comment type="function">
    <text evidence="2">Catalyzes the condensation of para-aminobenzoate (pABA) with 6-hydroxymethyl-7,8-dihydropterin diphosphate (DHPt-PP) to form 7,8-dihydropteroate (H2Pte), the immediate precursor of folate derivatives.</text>
</comment>
<sequence>MTSTEPRSDRHPERTGGFPLPPIRQPIRRIGARTFDFSKQVAVMAIINRTPDSFFDQGATFSLDRAVDAAVTAAEQGADWVDIGGAKFAPGPEIPTAEEIDRVLPVVEALAARSDVVISVDTFRPEVAAACIAAGASVINDTTGIHDPALADVVAASEATLVITHSLARPRQPHPRPHYDDVAGEVAAFLAARVDLALSHGIPESRLIVDPGHDLNKNTVQTLELTRRFDEIAALGLPTLAAVSNKDFIGESLDRPKSERLEGSLVSAAACILLGARIVRMHAVPESIAAVRMTEAILGFRGPVAPVHNV</sequence>
<dbReference type="EMBL" id="RKHL01000001">
    <property type="protein sequence ID" value="ROR81245.1"/>
    <property type="molecule type" value="Genomic_DNA"/>
</dbReference>
<dbReference type="Gene3D" id="3.20.20.20">
    <property type="entry name" value="Dihydropteroate synthase-like"/>
    <property type="match status" value="1"/>
</dbReference>
<proteinExistence type="inferred from homology"/>
<protein>
    <recommendedName>
        <fullName evidence="2">Dihydropteroate synthase</fullName>
        <shortName evidence="2">DHPS</shortName>
        <ecNumber evidence="2">2.5.1.15</ecNumber>
    </recommendedName>
    <alternativeName>
        <fullName evidence="2">Dihydropteroate pyrophosphorylase</fullName>
    </alternativeName>
</protein>
<comment type="caution">
    <text evidence="5">The sequence shown here is derived from an EMBL/GenBank/DDBJ whole genome shotgun (WGS) entry which is preliminary data.</text>
</comment>
<dbReference type="InterPro" id="IPR011005">
    <property type="entry name" value="Dihydropteroate_synth-like_sf"/>
</dbReference>
<keyword evidence="6" id="KW-1185">Reference proteome</keyword>
<dbReference type="Pfam" id="PF00809">
    <property type="entry name" value="Pterin_bind"/>
    <property type="match status" value="1"/>
</dbReference>
<dbReference type="UniPathway" id="UPA00077">
    <property type="reaction ID" value="UER00156"/>
</dbReference>
<dbReference type="PANTHER" id="PTHR20941:SF8">
    <property type="entry name" value="INACTIVE DIHYDROPTEROATE SYNTHASE 2"/>
    <property type="match status" value="1"/>
</dbReference>
<accession>A0A3N2C166</accession>
<comment type="pathway">
    <text evidence="2">Cofactor biosynthesis; tetrahydrofolate biosynthesis; 7,8-dihydrofolate from 2-amino-4-hydroxy-6-hydroxymethyl-7,8-dihydropteridine diphosphate and 4-aminobenzoate: step 1/2.</text>
</comment>
<dbReference type="AlphaFoldDB" id="A0A3N2C166"/>
<dbReference type="GO" id="GO:0046654">
    <property type="term" value="P:tetrahydrofolate biosynthetic process"/>
    <property type="evidence" value="ECO:0007669"/>
    <property type="project" value="UniProtKB-UniPathway"/>
</dbReference>
<dbReference type="RefSeq" id="WP_085510456.1">
    <property type="nucleotide sequence ID" value="NZ_FXAP01000001.1"/>
</dbReference>
<dbReference type="InterPro" id="IPR006390">
    <property type="entry name" value="DHP_synth_dom"/>
</dbReference>
<dbReference type="PROSITE" id="PS00792">
    <property type="entry name" value="DHPS_1"/>
    <property type="match status" value="1"/>
</dbReference>
<evidence type="ECO:0000256" key="2">
    <source>
        <dbReference type="RuleBase" id="RU361205"/>
    </source>
</evidence>